<dbReference type="Proteomes" id="UP000239494">
    <property type="component" value="Unassembled WGS sequence"/>
</dbReference>
<dbReference type="InterPro" id="IPR012337">
    <property type="entry name" value="RNaseH-like_sf"/>
</dbReference>
<gene>
    <name evidence="3" type="ORF">CLV43_106263</name>
</gene>
<dbReference type="RefSeq" id="WP_211304466.1">
    <property type="nucleotide sequence ID" value="NZ_PVTF01000006.1"/>
</dbReference>
<keyword evidence="4" id="KW-1185">Reference proteome</keyword>
<proteinExistence type="predicted"/>
<dbReference type="Pfam" id="PF13683">
    <property type="entry name" value="rve_3"/>
    <property type="match status" value="1"/>
</dbReference>
<name>A0A2T0T4C5_9PSEU</name>
<feature type="domain" description="Integrase catalytic" evidence="2">
    <location>
        <begin position="1"/>
        <end position="103"/>
    </location>
</feature>
<sequence>MRFLIRDRDAKYSPTFDTVFHPDDLRVLRSAPQAPRMNAHCERVIGTIRRELLDHILITDETHARRILTTYEDHYNQHRPTKPATNCHPTFSNTPPQSTAPTPAECSAPASSADSPTSTNMPLDQQRRLFERHNLHEALRDAHAEQQTDTWKQIYRARAGIEGTIHQATAVTGTRQARYTGLGKVSLEHAFATAAINLIRLDAWWTGIPIQHTRTTHLSRLGLTLAA</sequence>
<evidence type="ECO:0000256" key="1">
    <source>
        <dbReference type="SAM" id="MobiDB-lite"/>
    </source>
</evidence>
<dbReference type="InterPro" id="IPR001584">
    <property type="entry name" value="Integrase_cat-core"/>
</dbReference>
<dbReference type="SUPFAM" id="SSF53098">
    <property type="entry name" value="Ribonuclease H-like"/>
    <property type="match status" value="1"/>
</dbReference>
<dbReference type="AlphaFoldDB" id="A0A2T0T4C5"/>
<dbReference type="GO" id="GO:0003676">
    <property type="term" value="F:nucleic acid binding"/>
    <property type="evidence" value="ECO:0007669"/>
    <property type="project" value="InterPro"/>
</dbReference>
<feature type="compositionally biased region" description="Low complexity" evidence="1">
    <location>
        <begin position="99"/>
        <end position="119"/>
    </location>
</feature>
<dbReference type="InterPro" id="IPR036397">
    <property type="entry name" value="RNaseH_sf"/>
</dbReference>
<dbReference type="EMBL" id="PVTF01000006">
    <property type="protein sequence ID" value="PRY40526.1"/>
    <property type="molecule type" value="Genomic_DNA"/>
</dbReference>
<dbReference type="Pfam" id="PF13751">
    <property type="entry name" value="DDE_Tnp_1_6"/>
    <property type="match status" value="1"/>
</dbReference>
<dbReference type="Gene3D" id="3.30.420.10">
    <property type="entry name" value="Ribonuclease H-like superfamily/Ribonuclease H"/>
    <property type="match status" value="1"/>
</dbReference>
<evidence type="ECO:0000259" key="2">
    <source>
        <dbReference type="PROSITE" id="PS50994"/>
    </source>
</evidence>
<dbReference type="GO" id="GO:0015074">
    <property type="term" value="P:DNA integration"/>
    <property type="evidence" value="ECO:0007669"/>
    <property type="project" value="InterPro"/>
</dbReference>
<reference evidence="3 4" key="1">
    <citation type="submission" date="2018-03" db="EMBL/GenBank/DDBJ databases">
        <title>Genomic Encyclopedia of Archaeal and Bacterial Type Strains, Phase II (KMG-II): from individual species to whole genera.</title>
        <authorList>
            <person name="Goeker M."/>
        </authorList>
    </citation>
    <scope>NUCLEOTIDE SEQUENCE [LARGE SCALE GENOMIC DNA]</scope>
    <source>
        <strain evidence="3 4">DSM 44720</strain>
    </source>
</reference>
<evidence type="ECO:0000313" key="4">
    <source>
        <dbReference type="Proteomes" id="UP000239494"/>
    </source>
</evidence>
<dbReference type="PROSITE" id="PS50994">
    <property type="entry name" value="INTEGRASE"/>
    <property type="match status" value="1"/>
</dbReference>
<accession>A0A2T0T4C5</accession>
<dbReference type="InterPro" id="IPR025668">
    <property type="entry name" value="Tnp_DDE_dom"/>
</dbReference>
<protein>
    <submittedName>
        <fullName evidence="3">Integrase-like protein</fullName>
    </submittedName>
</protein>
<comment type="caution">
    <text evidence="3">The sequence shown here is derived from an EMBL/GenBank/DDBJ whole genome shotgun (WGS) entry which is preliminary data.</text>
</comment>
<feature type="compositionally biased region" description="Polar residues" evidence="1">
    <location>
        <begin position="83"/>
        <end position="97"/>
    </location>
</feature>
<feature type="region of interest" description="Disordered" evidence="1">
    <location>
        <begin position="76"/>
        <end position="121"/>
    </location>
</feature>
<evidence type="ECO:0000313" key="3">
    <source>
        <dbReference type="EMBL" id="PRY40526.1"/>
    </source>
</evidence>
<organism evidence="3 4">
    <name type="scientific">Umezawaea tangerina</name>
    <dbReference type="NCBI Taxonomy" id="84725"/>
    <lineage>
        <taxon>Bacteria</taxon>
        <taxon>Bacillati</taxon>
        <taxon>Actinomycetota</taxon>
        <taxon>Actinomycetes</taxon>
        <taxon>Pseudonocardiales</taxon>
        <taxon>Pseudonocardiaceae</taxon>
        <taxon>Umezawaea</taxon>
    </lineage>
</organism>